<dbReference type="CDD" id="cd06581">
    <property type="entry name" value="TM_PBP1_LivM_like"/>
    <property type="match status" value="1"/>
</dbReference>
<name>A0A840SQ67_9RHOB</name>
<comment type="caution">
    <text evidence="7">The sequence shown here is derived from an EMBL/GenBank/DDBJ whole genome shotgun (WGS) entry which is preliminary data.</text>
</comment>
<dbReference type="EMBL" id="JACHFM010000005">
    <property type="protein sequence ID" value="MBB5224187.1"/>
    <property type="molecule type" value="Genomic_DNA"/>
</dbReference>
<feature type="transmembrane region" description="Helical" evidence="6">
    <location>
        <begin position="112"/>
        <end position="132"/>
    </location>
</feature>
<keyword evidence="5 6" id="KW-0472">Membrane</keyword>
<evidence type="ECO:0000256" key="2">
    <source>
        <dbReference type="ARBA" id="ARBA00022475"/>
    </source>
</evidence>
<keyword evidence="8" id="KW-1185">Reference proteome</keyword>
<feature type="transmembrane region" description="Helical" evidence="6">
    <location>
        <begin position="88"/>
        <end position="106"/>
    </location>
</feature>
<evidence type="ECO:0000256" key="6">
    <source>
        <dbReference type="SAM" id="Phobius"/>
    </source>
</evidence>
<dbReference type="InterPro" id="IPR001851">
    <property type="entry name" value="ABC_transp_permease"/>
</dbReference>
<feature type="transmembrane region" description="Helical" evidence="6">
    <location>
        <begin position="308"/>
        <end position="326"/>
    </location>
</feature>
<gene>
    <name evidence="7" type="ORF">HNP73_004148</name>
</gene>
<evidence type="ECO:0000256" key="5">
    <source>
        <dbReference type="ARBA" id="ARBA00023136"/>
    </source>
</evidence>
<dbReference type="GO" id="GO:0005886">
    <property type="term" value="C:plasma membrane"/>
    <property type="evidence" value="ECO:0007669"/>
    <property type="project" value="UniProtKB-SubCell"/>
</dbReference>
<feature type="transmembrane region" description="Helical" evidence="6">
    <location>
        <begin position="58"/>
        <end position="81"/>
    </location>
</feature>
<feature type="transmembrane region" description="Helical" evidence="6">
    <location>
        <begin position="237"/>
        <end position="263"/>
    </location>
</feature>
<sequence length="346" mass="36975">MPTDTLTQPPTAVAPTTQGLHERALRNLGRTGRWRPAEFVFWALAAATFFFLPDQHLLLGEIAILGLFALSLDLILGYAGIVSLGHGVFFGVGAYVAGLISIHMTGEPITGLLLGGVAAAILGLATAPLLLLRASDLTRLMVTLGIAMLFYEAANKAAWLTGGADGLQGIWIDPIFGRFDFDLMGTTSYAYALVVTFLLFLVARRIVTSPFGLSLAAIRDNPMRANTIGIPVGKRLVAIYTISALYAGIAGALLAQTTMFVSLDVLAFHRSADVLLVLVLGGVGYLYGGLIGAIVFKLLQDTLSTLTPQYWMFWLGLILVVIVLIGRERITGAPATLWNRVRGMGK</sequence>
<evidence type="ECO:0000256" key="3">
    <source>
        <dbReference type="ARBA" id="ARBA00022692"/>
    </source>
</evidence>
<feature type="transmembrane region" description="Helical" evidence="6">
    <location>
        <begin position="188"/>
        <end position="207"/>
    </location>
</feature>
<evidence type="ECO:0000313" key="7">
    <source>
        <dbReference type="EMBL" id="MBB5224187.1"/>
    </source>
</evidence>
<evidence type="ECO:0000313" key="8">
    <source>
        <dbReference type="Proteomes" id="UP000549457"/>
    </source>
</evidence>
<evidence type="ECO:0000256" key="4">
    <source>
        <dbReference type="ARBA" id="ARBA00022989"/>
    </source>
</evidence>
<dbReference type="RefSeq" id="WP_184154558.1">
    <property type="nucleotide sequence ID" value="NZ_JACHFM010000005.1"/>
</dbReference>
<dbReference type="AlphaFoldDB" id="A0A840SQ67"/>
<protein>
    <submittedName>
        <fullName evidence="7">Branched-chain amino acid transport system permease protein</fullName>
    </submittedName>
</protein>
<proteinExistence type="predicted"/>
<dbReference type="PANTHER" id="PTHR30482:SF17">
    <property type="entry name" value="ABC TRANSPORTER ATP-BINDING PROTEIN"/>
    <property type="match status" value="1"/>
</dbReference>
<accession>A0A840SQ67</accession>
<dbReference type="InterPro" id="IPR043428">
    <property type="entry name" value="LivM-like"/>
</dbReference>
<evidence type="ECO:0000256" key="1">
    <source>
        <dbReference type="ARBA" id="ARBA00004651"/>
    </source>
</evidence>
<keyword evidence="4 6" id="KW-1133">Transmembrane helix</keyword>
<reference evidence="7 8" key="1">
    <citation type="submission" date="2020-08" db="EMBL/GenBank/DDBJ databases">
        <title>Genomic Encyclopedia of Type Strains, Phase IV (KMG-IV): sequencing the most valuable type-strain genomes for metagenomic binning, comparative biology and taxonomic classification.</title>
        <authorList>
            <person name="Goeker M."/>
        </authorList>
    </citation>
    <scope>NUCLEOTIDE SEQUENCE [LARGE SCALE GENOMIC DNA]</scope>
    <source>
        <strain evidence="7 8">DSM 101730</strain>
    </source>
</reference>
<dbReference type="Pfam" id="PF02653">
    <property type="entry name" value="BPD_transp_2"/>
    <property type="match status" value="1"/>
</dbReference>
<dbReference type="PANTHER" id="PTHR30482">
    <property type="entry name" value="HIGH-AFFINITY BRANCHED-CHAIN AMINO ACID TRANSPORT SYSTEM PERMEASE"/>
    <property type="match status" value="1"/>
</dbReference>
<comment type="subcellular location">
    <subcellularLocation>
        <location evidence="1">Cell membrane</location>
        <topology evidence="1">Multi-pass membrane protein</topology>
    </subcellularLocation>
</comment>
<feature type="transmembrane region" description="Helical" evidence="6">
    <location>
        <begin position="275"/>
        <end position="296"/>
    </location>
</feature>
<keyword evidence="2" id="KW-1003">Cell membrane</keyword>
<organism evidence="7 8">
    <name type="scientific">Amaricoccus macauensis</name>
    <dbReference type="NCBI Taxonomy" id="57001"/>
    <lineage>
        <taxon>Bacteria</taxon>
        <taxon>Pseudomonadati</taxon>
        <taxon>Pseudomonadota</taxon>
        <taxon>Alphaproteobacteria</taxon>
        <taxon>Rhodobacterales</taxon>
        <taxon>Paracoccaceae</taxon>
        <taxon>Amaricoccus</taxon>
    </lineage>
</organism>
<dbReference type="Proteomes" id="UP000549457">
    <property type="component" value="Unassembled WGS sequence"/>
</dbReference>
<keyword evidence="3 6" id="KW-0812">Transmembrane</keyword>
<dbReference type="GO" id="GO:0015658">
    <property type="term" value="F:branched-chain amino acid transmembrane transporter activity"/>
    <property type="evidence" value="ECO:0007669"/>
    <property type="project" value="InterPro"/>
</dbReference>